<name>A0ABR3YQF4_9PEZI</name>
<gene>
    <name evidence="8" type="ORF">Sste5346_008364</name>
</gene>
<organism evidence="8 9">
    <name type="scientific">Sporothrix stenoceras</name>
    <dbReference type="NCBI Taxonomy" id="5173"/>
    <lineage>
        <taxon>Eukaryota</taxon>
        <taxon>Fungi</taxon>
        <taxon>Dikarya</taxon>
        <taxon>Ascomycota</taxon>
        <taxon>Pezizomycotina</taxon>
        <taxon>Sordariomycetes</taxon>
        <taxon>Sordariomycetidae</taxon>
        <taxon>Ophiostomatales</taxon>
        <taxon>Ophiostomataceae</taxon>
        <taxon>Sporothrix</taxon>
    </lineage>
</organism>
<comment type="subcellular location">
    <subcellularLocation>
        <location evidence="1">Membrane</location>
        <topology evidence="1">Multi-pass membrane protein</topology>
    </subcellularLocation>
</comment>
<dbReference type="PANTHER" id="PTHR23501">
    <property type="entry name" value="MAJOR FACILITATOR SUPERFAMILY"/>
    <property type="match status" value="1"/>
</dbReference>
<evidence type="ECO:0000256" key="2">
    <source>
        <dbReference type="ARBA" id="ARBA00022448"/>
    </source>
</evidence>
<keyword evidence="4 6" id="KW-1133">Transmembrane helix</keyword>
<evidence type="ECO:0000256" key="1">
    <source>
        <dbReference type="ARBA" id="ARBA00004141"/>
    </source>
</evidence>
<dbReference type="InterPro" id="IPR036259">
    <property type="entry name" value="MFS_trans_sf"/>
</dbReference>
<feature type="transmembrane region" description="Helical" evidence="6">
    <location>
        <begin position="379"/>
        <end position="399"/>
    </location>
</feature>
<dbReference type="InterPro" id="IPR005829">
    <property type="entry name" value="Sugar_transporter_CS"/>
</dbReference>
<keyword evidence="2" id="KW-0813">Transport</keyword>
<dbReference type="InterPro" id="IPR010573">
    <property type="entry name" value="MFS_Str1/Tri12-like"/>
</dbReference>
<feature type="transmembrane region" description="Helical" evidence="6">
    <location>
        <begin position="166"/>
        <end position="187"/>
    </location>
</feature>
<feature type="transmembrane region" description="Helical" evidence="6">
    <location>
        <begin position="531"/>
        <end position="550"/>
    </location>
</feature>
<feature type="domain" description="Major facilitator superfamily (MFS) profile" evidence="7">
    <location>
        <begin position="37"/>
        <end position="512"/>
    </location>
</feature>
<dbReference type="Proteomes" id="UP001583186">
    <property type="component" value="Unassembled WGS sequence"/>
</dbReference>
<sequence>MSDIVAEKPGSNVPVDVEHLDKLERPDNTDYTESTDTTWKTWIVIFVLASSVGVSFWPVPTTSPMIATIAAQFNNPTSSSWYLSSFTTGCALGFLISGTNSDLFGRRIVILVGNVLSALGSILCATSHNYHQFIAGMAILGFASGMSQLGLISVPELLPNKYRHIGIVLSDGVLFPILVCAPIVGNYAVKDPTSRNWTYIYYGQFAAMVLTFVAVFLLYVPPKRPRGVPWKEALRGLDYVGMVLVTGGVLLTLMGIVYTTYLPANSALVLGPLVSGIVLLILFGVWENVSSVPYKLCPPAIFSHHYGRSFTVPFIFGAIITMYYYAANIMWPTMIAMFYVAPGASINDTLILTLPANLGLVGGALLFAVTGHHIKHWKLTLIISFTLAVVFGGLMALVTPYNKKLMLAFIFLMQFTFGWAQYEAVMFVQFGVEQLNLGASGGLAGVARFGGGSLAVTIYTSVLTNSQTKKALDIVVKAGMDNGLTQAAAKQLLAALSLSADAIAAVPGINPAAIAAASTAFLESYAYGLKMLALCSLGFGSFGIILCLLCEDPEPKMTNQTNIFLENDINAEKNEFH</sequence>
<feature type="transmembrane region" description="Helical" evidence="6">
    <location>
        <begin position="134"/>
        <end position="154"/>
    </location>
</feature>
<dbReference type="PROSITE" id="PS00216">
    <property type="entry name" value="SUGAR_TRANSPORT_1"/>
    <property type="match status" value="1"/>
</dbReference>
<evidence type="ECO:0000313" key="8">
    <source>
        <dbReference type="EMBL" id="KAL1890210.1"/>
    </source>
</evidence>
<dbReference type="Pfam" id="PF06609">
    <property type="entry name" value="TRI12"/>
    <property type="match status" value="1"/>
</dbReference>
<evidence type="ECO:0000256" key="3">
    <source>
        <dbReference type="ARBA" id="ARBA00022692"/>
    </source>
</evidence>
<feature type="transmembrane region" description="Helical" evidence="6">
    <location>
        <begin position="108"/>
        <end position="128"/>
    </location>
</feature>
<evidence type="ECO:0000313" key="9">
    <source>
        <dbReference type="Proteomes" id="UP001583186"/>
    </source>
</evidence>
<feature type="transmembrane region" description="Helical" evidence="6">
    <location>
        <begin position="346"/>
        <end position="367"/>
    </location>
</feature>
<dbReference type="SUPFAM" id="SSF103473">
    <property type="entry name" value="MFS general substrate transporter"/>
    <property type="match status" value="1"/>
</dbReference>
<feature type="transmembrane region" description="Helical" evidence="6">
    <location>
        <begin position="239"/>
        <end position="261"/>
    </location>
</feature>
<reference evidence="8 9" key="1">
    <citation type="journal article" date="2024" name="IMA Fungus">
        <title>IMA Genome - F19 : A genome assembly and annotation guide to empower mycologists, including annotated draft genome sequences of Ceratocystis pirilliformis, Diaporthe australafricana, Fusarium ophioides, Paecilomyces lecythidis, and Sporothrix stenoceras.</title>
        <authorList>
            <person name="Aylward J."/>
            <person name="Wilson A.M."/>
            <person name="Visagie C.M."/>
            <person name="Spraker J."/>
            <person name="Barnes I."/>
            <person name="Buitendag C."/>
            <person name="Ceriani C."/>
            <person name="Del Mar Angel L."/>
            <person name="du Plessis D."/>
            <person name="Fuchs T."/>
            <person name="Gasser K."/>
            <person name="Kramer D."/>
            <person name="Li W."/>
            <person name="Munsamy K."/>
            <person name="Piso A."/>
            <person name="Price J.L."/>
            <person name="Sonnekus B."/>
            <person name="Thomas C."/>
            <person name="van der Nest A."/>
            <person name="van Dijk A."/>
            <person name="van Heerden A."/>
            <person name="van Vuuren N."/>
            <person name="Yilmaz N."/>
            <person name="Duong T.A."/>
            <person name="van der Merwe N.A."/>
            <person name="Wingfield M.J."/>
            <person name="Wingfield B.D."/>
        </authorList>
    </citation>
    <scope>NUCLEOTIDE SEQUENCE [LARGE SCALE GENOMIC DNA]</scope>
    <source>
        <strain evidence="8 9">CMW 5346</strain>
    </source>
</reference>
<protein>
    <recommendedName>
        <fullName evidence="7">Major facilitator superfamily (MFS) profile domain-containing protein</fullName>
    </recommendedName>
</protein>
<dbReference type="EMBL" id="JAWCUI010000064">
    <property type="protein sequence ID" value="KAL1890210.1"/>
    <property type="molecule type" value="Genomic_DNA"/>
</dbReference>
<keyword evidence="3 6" id="KW-0812">Transmembrane</keyword>
<accession>A0ABR3YQF4</accession>
<keyword evidence="5 6" id="KW-0472">Membrane</keyword>
<feature type="transmembrane region" description="Helical" evidence="6">
    <location>
        <begin position="41"/>
        <end position="59"/>
    </location>
</feature>
<evidence type="ECO:0000256" key="5">
    <source>
        <dbReference type="ARBA" id="ARBA00023136"/>
    </source>
</evidence>
<dbReference type="InterPro" id="IPR020846">
    <property type="entry name" value="MFS_dom"/>
</dbReference>
<dbReference type="Gene3D" id="1.20.1250.20">
    <property type="entry name" value="MFS general substrate transporter like domains"/>
    <property type="match status" value="1"/>
</dbReference>
<dbReference type="PROSITE" id="PS50850">
    <property type="entry name" value="MFS"/>
    <property type="match status" value="1"/>
</dbReference>
<feature type="transmembrane region" description="Helical" evidence="6">
    <location>
        <begin position="267"/>
        <end position="286"/>
    </location>
</feature>
<feature type="transmembrane region" description="Helical" evidence="6">
    <location>
        <begin position="437"/>
        <end position="459"/>
    </location>
</feature>
<feature type="transmembrane region" description="Helical" evidence="6">
    <location>
        <begin position="405"/>
        <end position="425"/>
    </location>
</feature>
<keyword evidence="9" id="KW-1185">Reference proteome</keyword>
<proteinExistence type="predicted"/>
<feature type="transmembrane region" description="Helical" evidence="6">
    <location>
        <begin position="306"/>
        <end position="326"/>
    </location>
</feature>
<evidence type="ECO:0000259" key="7">
    <source>
        <dbReference type="PROSITE" id="PS50850"/>
    </source>
</evidence>
<dbReference type="PANTHER" id="PTHR23501:SF195">
    <property type="entry name" value="PEP5"/>
    <property type="match status" value="1"/>
</dbReference>
<evidence type="ECO:0000256" key="6">
    <source>
        <dbReference type="SAM" id="Phobius"/>
    </source>
</evidence>
<evidence type="ECO:0000256" key="4">
    <source>
        <dbReference type="ARBA" id="ARBA00022989"/>
    </source>
</evidence>
<comment type="caution">
    <text evidence="8">The sequence shown here is derived from an EMBL/GenBank/DDBJ whole genome shotgun (WGS) entry which is preliminary data.</text>
</comment>
<feature type="transmembrane region" description="Helical" evidence="6">
    <location>
        <begin position="79"/>
        <end position="96"/>
    </location>
</feature>
<feature type="transmembrane region" description="Helical" evidence="6">
    <location>
        <begin position="199"/>
        <end position="219"/>
    </location>
</feature>